<organism evidence="2 3">
    <name type="scientific">Brevibacillus laterosporus</name>
    <name type="common">Bacillus laterosporus</name>
    <dbReference type="NCBI Taxonomy" id="1465"/>
    <lineage>
        <taxon>Bacteria</taxon>
        <taxon>Bacillati</taxon>
        <taxon>Bacillota</taxon>
        <taxon>Bacilli</taxon>
        <taxon>Bacillales</taxon>
        <taxon>Paenibacillaceae</taxon>
        <taxon>Brevibacillus</taxon>
    </lineage>
</organism>
<dbReference type="Gene3D" id="1.10.10.60">
    <property type="entry name" value="Homeodomain-like"/>
    <property type="match status" value="1"/>
</dbReference>
<comment type="caution">
    <text evidence="2">The sequence shown here is derived from an EMBL/GenBank/DDBJ whole genome shotgun (WGS) entry which is preliminary data.</text>
</comment>
<evidence type="ECO:0000313" key="2">
    <source>
        <dbReference type="EMBL" id="MCZ0810235.1"/>
    </source>
</evidence>
<evidence type="ECO:0000313" key="3">
    <source>
        <dbReference type="Proteomes" id="UP001077662"/>
    </source>
</evidence>
<reference evidence="2" key="1">
    <citation type="submission" date="2022-09" db="EMBL/GenBank/DDBJ databases">
        <title>Genome analysis and characterization of larvicidal activity of Brevibacillus strains.</title>
        <authorList>
            <person name="Patrusheva E.V."/>
            <person name="Izotova A.O."/>
            <person name="Toshchakov S.V."/>
            <person name="Sineoky S.P."/>
        </authorList>
    </citation>
    <scope>NUCLEOTIDE SEQUENCE</scope>
    <source>
        <strain evidence="2">VKPM_B-13247</strain>
    </source>
</reference>
<proteinExistence type="predicted"/>
<feature type="domain" description="Homeodomain phBC6A51-type" evidence="1">
    <location>
        <begin position="7"/>
        <end position="128"/>
    </location>
</feature>
<dbReference type="Pfam" id="PF13022">
    <property type="entry name" value="HTH_Tnp_1_2"/>
    <property type="match status" value="1"/>
</dbReference>
<dbReference type="InterPro" id="IPR009057">
    <property type="entry name" value="Homeodomain-like_sf"/>
</dbReference>
<dbReference type="EMBL" id="JAPTNE010000062">
    <property type="protein sequence ID" value="MCZ0810235.1"/>
    <property type="molecule type" value="Genomic_DNA"/>
</dbReference>
<dbReference type="AlphaFoldDB" id="A0AAP3DMJ4"/>
<dbReference type="InterPro" id="IPR024978">
    <property type="entry name" value="Homeodomain_phBC6A51-type"/>
</dbReference>
<dbReference type="RefSeq" id="WP_258434962.1">
    <property type="nucleotide sequence ID" value="NZ_JANSGW010000062.1"/>
</dbReference>
<evidence type="ECO:0000259" key="1">
    <source>
        <dbReference type="Pfam" id="PF13022"/>
    </source>
</evidence>
<dbReference type="Proteomes" id="UP001077662">
    <property type="component" value="Unassembled WGS sequence"/>
</dbReference>
<protein>
    <submittedName>
        <fullName evidence="2">PhBC6A51 family helix-turn-helix protein</fullName>
    </submittedName>
</protein>
<sequence length="151" mass="17331">MSKDLRKIEAKLTREQITAARLLAINNFLPRNPDDGEQGRLTLDEIAEQAKCSISALYKWRHHNRDFIAYTNELSADAFMSHLPHIMEKHLDMTLKGQGSMKGIELFYKFGGLLIDRQEVKTEDGSTVQSLEDRLARLKERADSLKREGDE</sequence>
<name>A0AAP3DMJ4_BRELA</name>
<accession>A0AAP3DMJ4</accession>
<dbReference type="SUPFAM" id="SSF46689">
    <property type="entry name" value="Homeodomain-like"/>
    <property type="match status" value="1"/>
</dbReference>
<gene>
    <name evidence="2" type="ORF">O0554_25685</name>
</gene>